<dbReference type="AlphaFoldDB" id="A0A9W6WTL1"/>
<evidence type="ECO:0000256" key="1">
    <source>
        <dbReference type="SAM" id="Phobius"/>
    </source>
</evidence>
<sequence>MHPIAGPRYPKIAVPSPTGDTSNTTAWMAKVLEVWHAVQLPHYGGKYSIERMLSLEEYTRTTSLSRVLLVIVRLPLIVLAMVLSQEAIPLQDPREGWQANYGFWARMGFFGIASSYDATSQIGPWLNGSPLSLRQTLVTCICSCVVFIILGMVGSALWVFPVPFCSLTVSMISSLVLCLVVRAVLGPDAWKRIASQTQNWHHSSKVLAMNGVICVGYPAYQALFTKANHTPYELPVLLLLPVIKITMKFIFRYIAFHKEDMIPETVVFTVNFFDMLYLATFMQTVSTATMALIMTCDCAHSILSLISLHQRTQNISDSLKEILGSDNPTSDSFELLHSARILCNRPHIFCKQIRPYIRVRGSIFHRVSDEGRALLEALEKYLLHSSLYQQHPVLLLHPLPHGNNGTAWNKRKTTVSVEPQESRTVKLTYVNTVGLATESVPENGGRVGQAHGSALHQALQSLFTSECLVLVEYVEFVIPLMYAVYVLTMVYLPSAKYHSEMAEVTANNAGSAVSRIVVYALLELASFIALAVITQRHCGIRTLYQLSFVLETHSSLVVSRVILWMLVTLTYRVEHFGKPCYDVKDPWKCIC</sequence>
<keyword evidence="3" id="KW-1185">Reference proteome</keyword>
<name>A0A9W6WTL1_9STRA</name>
<evidence type="ECO:0000313" key="2">
    <source>
        <dbReference type="EMBL" id="GMF17155.1"/>
    </source>
</evidence>
<organism evidence="2 3">
    <name type="scientific">Phytophthora fragariaefolia</name>
    <dbReference type="NCBI Taxonomy" id="1490495"/>
    <lineage>
        <taxon>Eukaryota</taxon>
        <taxon>Sar</taxon>
        <taxon>Stramenopiles</taxon>
        <taxon>Oomycota</taxon>
        <taxon>Peronosporomycetes</taxon>
        <taxon>Peronosporales</taxon>
        <taxon>Peronosporaceae</taxon>
        <taxon>Phytophthora</taxon>
    </lineage>
</organism>
<accession>A0A9W6WTL1</accession>
<protein>
    <submittedName>
        <fullName evidence="2">Unnamed protein product</fullName>
    </submittedName>
</protein>
<keyword evidence="1" id="KW-0472">Membrane</keyword>
<dbReference type="EMBL" id="BSXT01000086">
    <property type="protein sequence ID" value="GMF17155.1"/>
    <property type="molecule type" value="Genomic_DNA"/>
</dbReference>
<evidence type="ECO:0000313" key="3">
    <source>
        <dbReference type="Proteomes" id="UP001165121"/>
    </source>
</evidence>
<dbReference type="Proteomes" id="UP001165121">
    <property type="component" value="Unassembled WGS sequence"/>
</dbReference>
<keyword evidence="1" id="KW-1133">Transmembrane helix</keyword>
<dbReference type="OrthoDB" id="127375at2759"/>
<keyword evidence="1" id="KW-0812">Transmembrane</keyword>
<comment type="caution">
    <text evidence="2">The sequence shown here is derived from an EMBL/GenBank/DDBJ whole genome shotgun (WGS) entry which is preliminary data.</text>
</comment>
<feature type="transmembrane region" description="Helical" evidence="1">
    <location>
        <begin position="467"/>
        <end position="492"/>
    </location>
</feature>
<feature type="transmembrane region" description="Helical" evidence="1">
    <location>
        <begin position="206"/>
        <end position="224"/>
    </location>
</feature>
<feature type="transmembrane region" description="Helical" evidence="1">
    <location>
        <begin position="546"/>
        <end position="567"/>
    </location>
</feature>
<proteinExistence type="predicted"/>
<feature type="transmembrane region" description="Helical" evidence="1">
    <location>
        <begin position="137"/>
        <end position="160"/>
    </location>
</feature>
<feature type="transmembrane region" description="Helical" evidence="1">
    <location>
        <begin position="166"/>
        <end position="185"/>
    </location>
</feature>
<reference evidence="2" key="1">
    <citation type="submission" date="2023-04" db="EMBL/GenBank/DDBJ databases">
        <title>Phytophthora fragariaefolia NBRC 109709.</title>
        <authorList>
            <person name="Ichikawa N."/>
            <person name="Sato H."/>
            <person name="Tonouchi N."/>
        </authorList>
    </citation>
    <scope>NUCLEOTIDE SEQUENCE</scope>
    <source>
        <strain evidence="2">NBRC 109709</strain>
    </source>
</reference>
<feature type="transmembrane region" description="Helical" evidence="1">
    <location>
        <begin position="236"/>
        <end position="255"/>
    </location>
</feature>
<gene>
    <name evidence="2" type="ORF">Pfra01_000110400</name>
</gene>
<feature type="transmembrane region" description="Helical" evidence="1">
    <location>
        <begin position="512"/>
        <end position="534"/>
    </location>
</feature>